<comment type="caution">
    <text evidence="2">The sequence shown here is derived from an EMBL/GenBank/DDBJ whole genome shotgun (WGS) entry which is preliminary data.</text>
</comment>
<evidence type="ECO:0000256" key="1">
    <source>
        <dbReference type="SAM" id="MobiDB-lite"/>
    </source>
</evidence>
<dbReference type="Proteomes" id="UP000762676">
    <property type="component" value="Unassembled WGS sequence"/>
</dbReference>
<feature type="region of interest" description="Disordered" evidence="1">
    <location>
        <begin position="111"/>
        <end position="178"/>
    </location>
</feature>
<dbReference type="AlphaFoldDB" id="A0AAV4IUQ7"/>
<protein>
    <submittedName>
        <fullName evidence="2">Uncharacterized protein</fullName>
    </submittedName>
</protein>
<reference evidence="2 3" key="1">
    <citation type="journal article" date="2021" name="Elife">
        <title>Chloroplast acquisition without the gene transfer in kleptoplastic sea slugs, Plakobranchus ocellatus.</title>
        <authorList>
            <person name="Maeda T."/>
            <person name="Takahashi S."/>
            <person name="Yoshida T."/>
            <person name="Shimamura S."/>
            <person name="Takaki Y."/>
            <person name="Nagai Y."/>
            <person name="Toyoda A."/>
            <person name="Suzuki Y."/>
            <person name="Arimoto A."/>
            <person name="Ishii H."/>
            <person name="Satoh N."/>
            <person name="Nishiyama T."/>
            <person name="Hasebe M."/>
            <person name="Maruyama T."/>
            <person name="Minagawa J."/>
            <person name="Obokata J."/>
            <person name="Shigenobu S."/>
        </authorList>
    </citation>
    <scope>NUCLEOTIDE SEQUENCE [LARGE SCALE GENOMIC DNA]</scope>
</reference>
<dbReference type="EMBL" id="BMAT01013420">
    <property type="protein sequence ID" value="GFS12761.1"/>
    <property type="molecule type" value="Genomic_DNA"/>
</dbReference>
<keyword evidence="3" id="KW-1185">Reference proteome</keyword>
<feature type="compositionally biased region" description="Basic and acidic residues" evidence="1">
    <location>
        <begin position="111"/>
        <end position="123"/>
    </location>
</feature>
<gene>
    <name evidence="2" type="ORF">ElyMa_006706100</name>
</gene>
<sequence length="217" mass="24431">MESTIISSKIKHHLFVTYTKLSWSCWTGHQLPGVNTFDEFVEEVTANGVNPQLVKISTDPISDPPTRLKGRDLDLLSHDMKSAHAQRKHRRAYTADSATSARAMKLLEKCKERKASSSYDHGHTRSSKHQQKQEMQAHSSMYDHDSDHYHHHHHQQHIASKSSQHSASCRSSSGARHLMSRHLSDNAALQKVLAADTGYVGDSSKSRGKLLSRFSLE</sequence>
<feature type="compositionally biased region" description="Low complexity" evidence="1">
    <location>
        <begin position="157"/>
        <end position="177"/>
    </location>
</feature>
<accession>A0AAV4IUQ7</accession>
<proteinExistence type="predicted"/>
<organism evidence="2 3">
    <name type="scientific">Elysia marginata</name>
    <dbReference type="NCBI Taxonomy" id="1093978"/>
    <lineage>
        <taxon>Eukaryota</taxon>
        <taxon>Metazoa</taxon>
        <taxon>Spiralia</taxon>
        <taxon>Lophotrochozoa</taxon>
        <taxon>Mollusca</taxon>
        <taxon>Gastropoda</taxon>
        <taxon>Heterobranchia</taxon>
        <taxon>Euthyneura</taxon>
        <taxon>Panpulmonata</taxon>
        <taxon>Sacoglossa</taxon>
        <taxon>Placobranchoidea</taxon>
        <taxon>Plakobranchidae</taxon>
        <taxon>Elysia</taxon>
    </lineage>
</organism>
<evidence type="ECO:0000313" key="3">
    <source>
        <dbReference type="Proteomes" id="UP000762676"/>
    </source>
</evidence>
<evidence type="ECO:0000313" key="2">
    <source>
        <dbReference type="EMBL" id="GFS12761.1"/>
    </source>
</evidence>
<name>A0AAV4IUQ7_9GAST</name>